<comment type="caution">
    <text evidence="3">The sequence shown here is derived from an EMBL/GenBank/DDBJ whole genome shotgun (WGS) entry which is preliminary data.</text>
</comment>
<organism evidence="3 4">
    <name type="scientific">Mytilus galloprovincialis</name>
    <name type="common">Mediterranean mussel</name>
    <dbReference type="NCBI Taxonomy" id="29158"/>
    <lineage>
        <taxon>Eukaryota</taxon>
        <taxon>Metazoa</taxon>
        <taxon>Spiralia</taxon>
        <taxon>Lophotrochozoa</taxon>
        <taxon>Mollusca</taxon>
        <taxon>Bivalvia</taxon>
        <taxon>Autobranchia</taxon>
        <taxon>Pteriomorphia</taxon>
        <taxon>Mytilida</taxon>
        <taxon>Mytiloidea</taxon>
        <taxon>Mytilidae</taxon>
        <taxon>Mytilinae</taxon>
        <taxon>Mytilus</taxon>
    </lineage>
</organism>
<dbReference type="Gene3D" id="2.60.120.260">
    <property type="entry name" value="Galactose-binding domain-like"/>
    <property type="match status" value="1"/>
</dbReference>
<accession>A0A8B6CGY3</accession>
<proteinExistence type="predicted"/>
<dbReference type="AlphaFoldDB" id="A0A8B6CGY3"/>
<dbReference type="EMBL" id="UYJE01001664">
    <property type="protein sequence ID" value="VDI04073.1"/>
    <property type="molecule type" value="Genomic_DNA"/>
</dbReference>
<feature type="transmembrane region" description="Helical" evidence="1">
    <location>
        <begin position="370"/>
        <end position="393"/>
    </location>
</feature>
<keyword evidence="1" id="KW-0472">Membrane</keyword>
<dbReference type="Proteomes" id="UP000596742">
    <property type="component" value="Unassembled WGS sequence"/>
</dbReference>
<evidence type="ECO:0000259" key="2">
    <source>
        <dbReference type="Pfam" id="PF26129"/>
    </source>
</evidence>
<dbReference type="InterPro" id="IPR058727">
    <property type="entry name" value="Helical_Vwde"/>
</dbReference>
<protein>
    <recommendedName>
        <fullName evidence="2">Vwde helical domain-containing protein</fullName>
    </recommendedName>
</protein>
<keyword evidence="1" id="KW-1133">Transmembrane helix</keyword>
<reference evidence="3" key="1">
    <citation type="submission" date="2018-11" db="EMBL/GenBank/DDBJ databases">
        <authorList>
            <person name="Alioto T."/>
            <person name="Alioto T."/>
        </authorList>
    </citation>
    <scope>NUCLEOTIDE SEQUENCE</scope>
</reference>
<dbReference type="OrthoDB" id="6113182at2759"/>
<gene>
    <name evidence="3" type="ORF">MGAL_10B054207</name>
</gene>
<evidence type="ECO:0000313" key="4">
    <source>
        <dbReference type="Proteomes" id="UP000596742"/>
    </source>
</evidence>
<feature type="domain" description="Vwde helical" evidence="2">
    <location>
        <begin position="19"/>
        <end position="104"/>
    </location>
</feature>
<evidence type="ECO:0000256" key="1">
    <source>
        <dbReference type="SAM" id="Phobius"/>
    </source>
</evidence>
<dbReference type="Pfam" id="PF26129">
    <property type="entry name" value="Vwde"/>
    <property type="match status" value="1"/>
</dbReference>
<name>A0A8B6CGY3_MYTGA</name>
<evidence type="ECO:0000313" key="3">
    <source>
        <dbReference type="EMBL" id="VDI04073.1"/>
    </source>
</evidence>
<sequence length="467" mass="51562">MYIAPDSELSAVEIIHIDKWPGNWTEAKAREVCQSSITEAVGDEILETSHTKSDGYIETCMFDIKLAGDIRFLEDTVSSLQEVAISEISRNVSLFIQDNTTETTANSRKSIGEMLLGNLCKNNCSKNGVCQKGVCICNHGFGRQDCSEDLTLPPRNITIPMNGICNTRERLCAKTNIQGVFNSRNITCRSRHWEMMKDGSWSYVSNYQTYDGQYRNSYLVSCELPTARRKKRATSESVIADGYELSLSTDGNNFGDSVKIMIYDLECFSCYLENNTCIELDTCPIETTTEATTEHLASMSSISITNTSTTTKSTTINPATPITPVQSISTTGSSTSLISTESTIKSVSEQKTEASITSTPKDDNSKSGNIIAILGGVIGVVVIIILVISVMIYKKMKLKNNGHIEDNLSEQFQVPPKETAMKPQFSDNYLREKSNNSLGNLSLYLETDNISRPRTPVELFAVGNNKQ</sequence>
<keyword evidence="1" id="KW-0812">Transmembrane</keyword>
<keyword evidence="4" id="KW-1185">Reference proteome</keyword>